<name>A0ABR1T4F0_9PEZI</name>
<organism evidence="1 2">
    <name type="scientific">Apiospora phragmitis</name>
    <dbReference type="NCBI Taxonomy" id="2905665"/>
    <lineage>
        <taxon>Eukaryota</taxon>
        <taxon>Fungi</taxon>
        <taxon>Dikarya</taxon>
        <taxon>Ascomycota</taxon>
        <taxon>Pezizomycotina</taxon>
        <taxon>Sordariomycetes</taxon>
        <taxon>Xylariomycetidae</taxon>
        <taxon>Amphisphaeriales</taxon>
        <taxon>Apiosporaceae</taxon>
        <taxon>Apiospora</taxon>
    </lineage>
</organism>
<evidence type="ECO:0000313" key="1">
    <source>
        <dbReference type="EMBL" id="KAK8041471.1"/>
    </source>
</evidence>
<dbReference type="GeneID" id="92098950"/>
<comment type="caution">
    <text evidence="1">The sequence shown here is derived from an EMBL/GenBank/DDBJ whole genome shotgun (WGS) entry which is preliminary data.</text>
</comment>
<reference evidence="1 2" key="1">
    <citation type="submission" date="2023-01" db="EMBL/GenBank/DDBJ databases">
        <title>Analysis of 21 Apiospora genomes using comparative genomics revels a genus with tremendous synthesis potential of carbohydrate active enzymes and secondary metabolites.</title>
        <authorList>
            <person name="Sorensen T."/>
        </authorList>
    </citation>
    <scope>NUCLEOTIDE SEQUENCE [LARGE SCALE GENOMIC DNA]</scope>
    <source>
        <strain evidence="1 2">CBS 135458</strain>
    </source>
</reference>
<evidence type="ECO:0000313" key="2">
    <source>
        <dbReference type="Proteomes" id="UP001480595"/>
    </source>
</evidence>
<gene>
    <name evidence="1" type="ORF">PG994_014478</name>
</gene>
<dbReference type="Proteomes" id="UP001480595">
    <property type="component" value="Unassembled WGS sequence"/>
</dbReference>
<dbReference type="EMBL" id="JAQQWL010000015">
    <property type="protein sequence ID" value="KAK8041471.1"/>
    <property type="molecule type" value="Genomic_DNA"/>
</dbReference>
<protein>
    <submittedName>
        <fullName evidence="1">Uncharacterized protein</fullName>
    </submittedName>
</protein>
<accession>A0ABR1T4F0</accession>
<keyword evidence="2" id="KW-1185">Reference proteome</keyword>
<dbReference type="RefSeq" id="XP_066709016.1">
    <property type="nucleotide sequence ID" value="XM_066865887.1"/>
</dbReference>
<proteinExistence type="predicted"/>
<sequence>MMLIVIYKWVPSLSGKIMTPADEMPGVWHLQRSLEDDAMLEAAICHELLVGSDDTRSHED</sequence>